<evidence type="ECO:0000313" key="3">
    <source>
        <dbReference type="EMBL" id="MEX0429068.1"/>
    </source>
</evidence>
<protein>
    <submittedName>
        <fullName evidence="3">GNAT family N-acetyltransferase</fullName>
        <ecNumber evidence="3">2.3.-.-</ecNumber>
    </submittedName>
</protein>
<keyword evidence="3" id="KW-0012">Acyltransferase</keyword>
<dbReference type="InterPro" id="IPR000182">
    <property type="entry name" value="GNAT_dom"/>
</dbReference>
<dbReference type="Gene3D" id="3.40.630.30">
    <property type="match status" value="1"/>
</dbReference>
<dbReference type="EMBL" id="JBFPJR010000032">
    <property type="protein sequence ID" value="MEX0429068.1"/>
    <property type="molecule type" value="Genomic_DNA"/>
</dbReference>
<dbReference type="Proteomes" id="UP001556631">
    <property type="component" value="Unassembled WGS sequence"/>
</dbReference>
<dbReference type="InterPro" id="IPR016181">
    <property type="entry name" value="Acyl_CoA_acyltransferase"/>
</dbReference>
<evidence type="ECO:0000259" key="2">
    <source>
        <dbReference type="Pfam" id="PF13302"/>
    </source>
</evidence>
<feature type="compositionally biased region" description="Polar residues" evidence="1">
    <location>
        <begin position="49"/>
        <end position="66"/>
    </location>
</feature>
<dbReference type="RefSeq" id="WP_367995037.1">
    <property type="nucleotide sequence ID" value="NZ_JBFPJR010000032.1"/>
</dbReference>
<dbReference type="Pfam" id="PF13302">
    <property type="entry name" value="Acetyltransf_3"/>
    <property type="match status" value="1"/>
</dbReference>
<reference evidence="3 4" key="1">
    <citation type="submission" date="2024-07" db="EMBL/GenBank/DDBJ databases">
        <authorList>
            <person name="Lee S."/>
            <person name="Kang M."/>
        </authorList>
    </citation>
    <scope>NUCLEOTIDE SEQUENCE [LARGE SCALE GENOMIC DNA]</scope>
    <source>
        <strain evidence="3 4">DS6</strain>
    </source>
</reference>
<accession>A0ABV3T1J0</accession>
<name>A0ABV3T1J0_9ACTN</name>
<feature type="domain" description="N-acetyltransferase" evidence="2">
    <location>
        <begin position="12"/>
        <end position="43"/>
    </location>
</feature>
<comment type="caution">
    <text evidence="3">The sequence shown here is derived from an EMBL/GenBank/DDBJ whole genome shotgun (WGS) entry which is preliminary data.</text>
</comment>
<sequence>MPLSTPTLSTARLRLRPFTEADADALFALHSNAEVLRYWDRSDGRHSRLSSPNTQESGTSPFTTQS</sequence>
<keyword evidence="3" id="KW-0808">Transferase</keyword>
<dbReference type="EC" id="2.3.-.-" evidence="3"/>
<proteinExistence type="predicted"/>
<dbReference type="GO" id="GO:0016746">
    <property type="term" value="F:acyltransferase activity"/>
    <property type="evidence" value="ECO:0007669"/>
    <property type="project" value="UniProtKB-KW"/>
</dbReference>
<evidence type="ECO:0000256" key="1">
    <source>
        <dbReference type="SAM" id="MobiDB-lite"/>
    </source>
</evidence>
<gene>
    <name evidence="3" type="ORF">AB3X52_15685</name>
</gene>
<organism evidence="3 4">
    <name type="scientific">Nocardioides eburneus</name>
    <dbReference type="NCBI Taxonomy" id="3231482"/>
    <lineage>
        <taxon>Bacteria</taxon>
        <taxon>Bacillati</taxon>
        <taxon>Actinomycetota</taxon>
        <taxon>Actinomycetes</taxon>
        <taxon>Propionibacteriales</taxon>
        <taxon>Nocardioidaceae</taxon>
        <taxon>Nocardioides</taxon>
    </lineage>
</organism>
<keyword evidence="4" id="KW-1185">Reference proteome</keyword>
<dbReference type="SUPFAM" id="SSF55729">
    <property type="entry name" value="Acyl-CoA N-acyltransferases (Nat)"/>
    <property type="match status" value="1"/>
</dbReference>
<evidence type="ECO:0000313" key="4">
    <source>
        <dbReference type="Proteomes" id="UP001556631"/>
    </source>
</evidence>
<feature type="region of interest" description="Disordered" evidence="1">
    <location>
        <begin position="43"/>
        <end position="66"/>
    </location>
</feature>